<dbReference type="InterPro" id="IPR031311">
    <property type="entry name" value="CHIT_BIND_RR_consensus"/>
</dbReference>
<feature type="region of interest" description="Disordered" evidence="4">
    <location>
        <begin position="1042"/>
        <end position="1089"/>
    </location>
</feature>
<feature type="compositionally biased region" description="Polar residues" evidence="4">
    <location>
        <begin position="914"/>
        <end position="927"/>
    </location>
</feature>
<dbReference type="KEGG" id="dpl:KGM_209415"/>
<dbReference type="InParanoid" id="A0A212F6G4"/>
<reference evidence="5 6" key="1">
    <citation type="journal article" date="2011" name="Cell">
        <title>The monarch butterfly genome yields insights into long-distance migration.</title>
        <authorList>
            <person name="Zhan S."/>
            <person name="Merlin C."/>
            <person name="Boore J.L."/>
            <person name="Reppert S.M."/>
        </authorList>
    </citation>
    <scope>NUCLEOTIDE SEQUENCE [LARGE SCALE GENOMIC DNA]</scope>
    <source>
        <strain evidence="5">F-2</strain>
    </source>
</reference>
<dbReference type="STRING" id="278856.A0A212F6G4"/>
<feature type="compositionally biased region" description="Polar residues" evidence="4">
    <location>
        <begin position="486"/>
        <end position="496"/>
    </location>
</feature>
<dbReference type="PROSITE" id="PS51155">
    <property type="entry name" value="CHIT_BIND_RR_2"/>
    <property type="match status" value="1"/>
</dbReference>
<dbReference type="InterPro" id="IPR000618">
    <property type="entry name" value="Insect_cuticle"/>
</dbReference>
<comment type="caution">
    <text evidence="5">The sequence shown here is derived from an EMBL/GenBank/DDBJ whole genome shotgun (WGS) entry which is preliminary data.</text>
</comment>
<evidence type="ECO:0000256" key="2">
    <source>
        <dbReference type="ARBA" id="ARBA00022729"/>
    </source>
</evidence>
<evidence type="ECO:0000256" key="4">
    <source>
        <dbReference type="SAM" id="MobiDB-lite"/>
    </source>
</evidence>
<feature type="compositionally biased region" description="Polar residues" evidence="4">
    <location>
        <begin position="894"/>
        <end position="904"/>
    </location>
</feature>
<feature type="compositionally biased region" description="Polar residues" evidence="4">
    <location>
        <begin position="504"/>
        <end position="539"/>
    </location>
</feature>
<accession>A0A212F6G4</accession>
<dbReference type="eggNOG" id="ENOG502T7CN">
    <property type="taxonomic scope" value="Eukaryota"/>
</dbReference>
<feature type="compositionally biased region" description="Polar residues" evidence="4">
    <location>
        <begin position="934"/>
        <end position="965"/>
    </location>
</feature>
<feature type="compositionally biased region" description="Low complexity" evidence="4">
    <location>
        <begin position="457"/>
        <end position="467"/>
    </location>
</feature>
<feature type="compositionally biased region" description="Polar residues" evidence="4">
    <location>
        <begin position="606"/>
        <end position="616"/>
    </location>
</feature>
<evidence type="ECO:0000313" key="5">
    <source>
        <dbReference type="EMBL" id="OWR49314.1"/>
    </source>
</evidence>
<feature type="compositionally biased region" description="Polar residues" evidence="4">
    <location>
        <begin position="726"/>
        <end position="736"/>
    </location>
</feature>
<dbReference type="EMBL" id="AGBW02010037">
    <property type="protein sequence ID" value="OWR49314.1"/>
    <property type="molecule type" value="Genomic_DNA"/>
</dbReference>
<feature type="compositionally biased region" description="Polar residues" evidence="4">
    <location>
        <begin position="325"/>
        <end position="336"/>
    </location>
</feature>
<feature type="compositionally biased region" description="Polar residues" evidence="4">
    <location>
        <begin position="1045"/>
        <end position="1064"/>
    </location>
</feature>
<feature type="compositionally biased region" description="Low complexity" evidence="4">
    <location>
        <begin position="577"/>
        <end position="587"/>
    </location>
</feature>
<feature type="region of interest" description="Disordered" evidence="4">
    <location>
        <begin position="311"/>
        <end position="1030"/>
    </location>
</feature>
<feature type="compositionally biased region" description="Polar residues" evidence="4">
    <location>
        <begin position="258"/>
        <end position="291"/>
    </location>
</feature>
<feature type="compositionally biased region" description="Low complexity" evidence="4">
    <location>
        <begin position="974"/>
        <end position="989"/>
    </location>
</feature>
<keyword evidence="1 3" id="KW-0193">Cuticle</keyword>
<keyword evidence="2" id="KW-0732">Signal</keyword>
<evidence type="ECO:0000256" key="1">
    <source>
        <dbReference type="ARBA" id="ARBA00022460"/>
    </source>
</evidence>
<sequence length="1089" mass="118364">MESRILVLSIIAYGYADKLDKGYLPPVNAASSGGSPAELIAPADQSEVFGQGLPVPESQPGSYIQDIGQEVLQAYNQERPQAAADRNAEILKFNNENNGESYAYNYETSNGISVEESGVASNGVNAQGGYAYTGDDGKSYSVTYTADINGYQPQGEHLPTPHPIPEEILKSIEENARAAAAGTQEGAYNPEEYDSNVYYQTKPDQESDGSLDVIERNKNQEISSIYNNPLDSVGQQYQKASSLDVNPSDQKRNKESGQDINQMYTPNPYQSHQTSGIGIQGNSGFESSSQSPIQGIAGQFLQGDGYQYNQPKFSLQPVFPGQDQYKPQVTSDNENISSSLRPSSSGPAFNRDQNLKPSFGSLPSAEQTPQYQSGQQILPEFRPSSHSGPNASQSMRGSVPNQDQQIQIKESSGDLNESKGNGYHYNQPKPVFQPANSEQSSLNQYRPELSGQSEKISSSSRPGLSGSIYNGDQNLKPSFGSLPPADQSSQYQSGQQILPEFRPSSHSGPNASQNMKGSLPNQDQQIQIKESSGDLNESKGNGYHYNQPKPVFQPANSEQSSLNQYRPELSGQSEKISSSSRPGLSGSIYNGDQNLKPSFGSLPPADQSSQYQSGQQILPEFRPSSHSGPNASQNMRGSLPNQDQQIQIKESSGDLNESKGNGYHYNQPKPAFQPANSEQSSLNQYRPELSGQSEKISSSSRPGLSGSIYNGDQNLKPSFGSLPPADQSSQYQSGQQILPEFRPSSHSGPNASQNMKGSLPNQDQQIQIKESSGDLNESKGNGYHYNQPKPAFQPANSGQSSFNQYRPELSGQSEKISSSARPSMSIPIFNRDQNLKPSFGSRPSADQSQKYQFGKQIPSVFKPSSYRTSNVSQNKESPFLNRDQRVQIKRPSSGLIQNKVNGYQYNRPKPAFQPTISGQNRPRVSNEGNKKPLLSQNTFTSVVSGNNGNINPSPQNGPNGSQNKGSYPIKVLKNPGSQAAGSSQGNGSPRFSILNKNKPYSALQKPGQGFQSSPSEGLGNNKFGKGPISALKQVEAPYHYKRPSVSFTTQRPNSFSQTTQISRGNQDKSEQFAGSRPPPSFSEEEGYKY</sequence>
<proteinExistence type="predicted"/>
<evidence type="ECO:0000256" key="3">
    <source>
        <dbReference type="PROSITE-ProRule" id="PRU00497"/>
    </source>
</evidence>
<dbReference type="GO" id="GO:0042302">
    <property type="term" value="F:structural constituent of cuticle"/>
    <property type="evidence" value="ECO:0007669"/>
    <property type="project" value="UniProtKB-UniRule"/>
</dbReference>
<evidence type="ECO:0000313" key="6">
    <source>
        <dbReference type="Proteomes" id="UP000007151"/>
    </source>
</evidence>
<feature type="compositionally biased region" description="Polar residues" evidence="4">
    <location>
        <begin position="364"/>
        <end position="376"/>
    </location>
</feature>
<keyword evidence="6" id="KW-1185">Reference proteome</keyword>
<feature type="compositionally biased region" description="Polar residues" evidence="4">
    <location>
        <begin position="794"/>
        <end position="822"/>
    </location>
</feature>
<gene>
    <name evidence="5" type="ORF">KGM_209415</name>
</gene>
<feature type="compositionally biased region" description="Polar residues" evidence="4">
    <location>
        <begin position="554"/>
        <end position="576"/>
    </location>
</feature>
<feature type="compositionally biased region" description="Polar residues" evidence="4">
    <location>
        <begin position="384"/>
        <end position="419"/>
    </location>
</feature>
<feature type="compositionally biased region" description="Low complexity" evidence="4">
    <location>
        <begin position="697"/>
        <end position="707"/>
    </location>
</feature>
<feature type="region of interest" description="Disordered" evidence="4">
    <location>
        <begin position="227"/>
        <end position="291"/>
    </location>
</feature>
<feature type="compositionally biased region" description="Polar residues" evidence="4">
    <location>
        <begin position="227"/>
        <end position="248"/>
    </location>
</feature>
<feature type="compositionally biased region" description="Polar residues" evidence="4">
    <location>
        <begin position="434"/>
        <end position="456"/>
    </location>
</feature>
<dbReference type="PROSITE" id="PS00233">
    <property type="entry name" value="CHIT_BIND_RR_1"/>
    <property type="match status" value="1"/>
</dbReference>
<dbReference type="AlphaFoldDB" id="A0A212F6G4"/>
<organism evidence="5 6">
    <name type="scientific">Danaus plexippus plexippus</name>
    <dbReference type="NCBI Taxonomy" id="278856"/>
    <lineage>
        <taxon>Eukaryota</taxon>
        <taxon>Metazoa</taxon>
        <taxon>Ecdysozoa</taxon>
        <taxon>Arthropoda</taxon>
        <taxon>Hexapoda</taxon>
        <taxon>Insecta</taxon>
        <taxon>Pterygota</taxon>
        <taxon>Neoptera</taxon>
        <taxon>Endopterygota</taxon>
        <taxon>Lepidoptera</taxon>
        <taxon>Glossata</taxon>
        <taxon>Ditrysia</taxon>
        <taxon>Papilionoidea</taxon>
        <taxon>Nymphalidae</taxon>
        <taxon>Danainae</taxon>
        <taxon>Danaini</taxon>
        <taxon>Danaina</taxon>
        <taxon>Danaus</taxon>
        <taxon>Danaus</taxon>
    </lineage>
</organism>
<protein>
    <submittedName>
        <fullName evidence="5">Cuticular protein RR-1 motif 12</fullName>
    </submittedName>
</protein>
<name>A0A212F6G4_DANPL</name>
<dbReference type="Pfam" id="PF00379">
    <property type="entry name" value="Chitin_bind_4"/>
    <property type="match status" value="1"/>
</dbReference>
<feature type="compositionally biased region" description="Polar residues" evidence="4">
    <location>
        <begin position="865"/>
        <end position="876"/>
    </location>
</feature>
<dbReference type="Proteomes" id="UP000007151">
    <property type="component" value="Unassembled WGS sequence"/>
</dbReference>
<feature type="compositionally biased region" description="Polar residues" evidence="4">
    <location>
        <begin position="674"/>
        <end position="696"/>
    </location>
</feature>
<feature type="compositionally biased region" description="Polar residues" evidence="4">
    <location>
        <begin position="624"/>
        <end position="659"/>
    </location>
</feature>
<dbReference type="PRINTS" id="PR00947">
    <property type="entry name" value="CUTICLE"/>
</dbReference>
<feature type="compositionally biased region" description="Polar residues" evidence="4">
    <location>
        <begin position="744"/>
        <end position="779"/>
    </location>
</feature>